<protein>
    <submittedName>
        <fullName evidence="2">Spore germination protein Q</fullName>
    </submittedName>
</protein>
<dbReference type="InterPro" id="IPR014099">
    <property type="entry name" value="Spore_coat_GerQ"/>
</dbReference>
<dbReference type="AlphaFoldDB" id="A0A841PP55"/>
<name>A0A841PP55_9BACL</name>
<feature type="compositionally biased region" description="Low complexity" evidence="1">
    <location>
        <begin position="37"/>
        <end position="46"/>
    </location>
</feature>
<feature type="region of interest" description="Disordered" evidence="1">
    <location>
        <begin position="26"/>
        <end position="53"/>
    </location>
</feature>
<evidence type="ECO:0000256" key="1">
    <source>
        <dbReference type="SAM" id="MobiDB-lite"/>
    </source>
</evidence>
<dbReference type="RefSeq" id="WP_343069490.1">
    <property type="nucleotide sequence ID" value="NZ_JACHHJ010000003.1"/>
</dbReference>
<dbReference type="Proteomes" id="UP000568839">
    <property type="component" value="Unassembled WGS sequence"/>
</dbReference>
<sequence length="151" mass="17948">MYGNPWYGYYPYYPQQYAPTFTPQEQEHLMRQEPNNQQQQQQQQQQFPWPDNGELPVEQSYIENILRLNLGKTARVYMTFENGGNQQSQVFEGRLEAAGRDHIIIVDDDTGRRYLLLMVYLNYVTFDEPLDYEYPFANEGGEQQLAQYSPR</sequence>
<accession>A0A841PP55</accession>
<proteinExistence type="predicted"/>
<keyword evidence="3" id="KW-1185">Reference proteome</keyword>
<dbReference type="NCBIfam" id="TIGR02728">
    <property type="entry name" value="spore_gerQ"/>
    <property type="match status" value="1"/>
</dbReference>
<evidence type="ECO:0000313" key="3">
    <source>
        <dbReference type="Proteomes" id="UP000568839"/>
    </source>
</evidence>
<comment type="caution">
    <text evidence="2">The sequence shown here is derived from an EMBL/GenBank/DDBJ whole genome shotgun (WGS) entry which is preliminary data.</text>
</comment>
<dbReference type="PIRSF" id="PIRSF038931">
    <property type="entry name" value="GerQ"/>
    <property type="match status" value="1"/>
</dbReference>
<dbReference type="EMBL" id="JACHHJ010000003">
    <property type="protein sequence ID" value="MBB6450550.1"/>
    <property type="molecule type" value="Genomic_DNA"/>
</dbReference>
<dbReference type="Pfam" id="PF09671">
    <property type="entry name" value="Spore_GerQ"/>
    <property type="match status" value="1"/>
</dbReference>
<gene>
    <name evidence="2" type="ORF">HNR44_002533</name>
</gene>
<organism evidence="2 3">
    <name type="scientific">Geomicrobium halophilum</name>
    <dbReference type="NCBI Taxonomy" id="549000"/>
    <lineage>
        <taxon>Bacteria</taxon>
        <taxon>Bacillati</taxon>
        <taxon>Bacillota</taxon>
        <taxon>Bacilli</taxon>
        <taxon>Bacillales</taxon>
        <taxon>Geomicrobium</taxon>
    </lineage>
</organism>
<evidence type="ECO:0000313" key="2">
    <source>
        <dbReference type="EMBL" id="MBB6450550.1"/>
    </source>
</evidence>
<reference evidence="2 3" key="1">
    <citation type="submission" date="2020-08" db="EMBL/GenBank/DDBJ databases">
        <title>Genomic Encyclopedia of Type Strains, Phase IV (KMG-IV): sequencing the most valuable type-strain genomes for metagenomic binning, comparative biology and taxonomic classification.</title>
        <authorList>
            <person name="Goeker M."/>
        </authorList>
    </citation>
    <scope>NUCLEOTIDE SEQUENCE [LARGE SCALE GENOMIC DNA]</scope>
    <source>
        <strain evidence="2 3">DSM 21769</strain>
    </source>
</reference>